<dbReference type="Pfam" id="PF05872">
    <property type="entry name" value="HerA_C"/>
    <property type="match status" value="1"/>
</dbReference>
<evidence type="ECO:0000256" key="1">
    <source>
        <dbReference type="SAM" id="MobiDB-lite"/>
    </source>
</evidence>
<name>A0A849HYS9_9HYPH</name>
<evidence type="ECO:0000313" key="3">
    <source>
        <dbReference type="EMBL" id="NNM72686.1"/>
    </source>
</evidence>
<dbReference type="PANTHER" id="PTHR30121:SF6">
    <property type="entry name" value="SLR6007 PROTEIN"/>
    <property type="match status" value="1"/>
</dbReference>
<feature type="region of interest" description="Disordered" evidence="1">
    <location>
        <begin position="457"/>
        <end position="490"/>
    </location>
</feature>
<dbReference type="Gene3D" id="3.40.50.300">
    <property type="entry name" value="P-loop containing nucleotide triphosphate hydrolases"/>
    <property type="match status" value="2"/>
</dbReference>
<comment type="caution">
    <text evidence="3">The sequence shown here is derived from an EMBL/GenBank/DDBJ whole genome shotgun (WGS) entry which is preliminary data.</text>
</comment>
<accession>A0A849HYS9</accession>
<keyword evidence="4" id="KW-1185">Reference proteome</keyword>
<dbReference type="SUPFAM" id="SSF52540">
    <property type="entry name" value="P-loop containing nucleoside triphosphate hydrolases"/>
    <property type="match status" value="1"/>
</dbReference>
<dbReference type="Proteomes" id="UP000564885">
    <property type="component" value="Unassembled WGS sequence"/>
</dbReference>
<dbReference type="InterPro" id="IPR027417">
    <property type="entry name" value="P-loop_NTPase"/>
</dbReference>
<reference evidence="3 4" key="1">
    <citation type="submission" date="2020-04" db="EMBL/GenBank/DDBJ databases">
        <title>Enterovirga sp. isolate from soil.</title>
        <authorList>
            <person name="Chea S."/>
            <person name="Kim D.-U."/>
        </authorList>
    </citation>
    <scope>NUCLEOTIDE SEQUENCE [LARGE SCALE GENOMIC DNA]</scope>
    <source>
        <strain evidence="3 4">DB1703</strain>
    </source>
</reference>
<dbReference type="InterPro" id="IPR033186">
    <property type="entry name" value="HerA_C"/>
</dbReference>
<dbReference type="EMBL" id="JABEPP010000002">
    <property type="protein sequence ID" value="NNM72686.1"/>
    <property type="molecule type" value="Genomic_DNA"/>
</dbReference>
<dbReference type="PANTHER" id="PTHR30121">
    <property type="entry name" value="UNCHARACTERIZED PROTEIN YJGR-RELATED"/>
    <property type="match status" value="1"/>
</dbReference>
<sequence>MAETTSPQDRILVGKSDHLEYLLLKLANRHGLVAGATGTGKTVTLQVLAEGLSNAGVPVFAADIKGDLSGIAAPGQGKDVFVRRAAEIEIPYQPDRFPVVFWDVFGEQGHPIRATVSEMGPLLLARLLELNDTQEGVLNVAFKVADENGWPILDMKDLRALLQFVGDNAAEIGAQYGNVAKTSLAAIQRQLLMLENQGADSFLGEPALDLNDFIRTDRDGRGVVNILAADKLMAKPRLYATFLVWMLSELFETLPEVGDLPKPRLVFFFDEAHLLFNDAPKPLLEAVQQVVRLIRSKGVGVYFVTQNPLDVPEEVLGQLGNKVQHALRAFTPRDQKAVRAAAETFRQRPGLDTSKAIMELAVGEALVSLLEEGGVPGMVDRALIAPPAARVGPLTPEERAAIVAASPLRGKYDQTLDRESAYEILAKRRHLPEEPAQAATASGGLGGILDRLTETLGSSGIPVGRSTGGGTAPSGGAAPSGKGKGGGRQSMSLTELVIRSAAQSFARSASTQIAREGAKILRNSLGGIIGGAIGGAIAKEGGGGRGRRTRAVGSGVPPTGSADFAGEMSDLLGGKGRR</sequence>
<dbReference type="RefSeq" id="WP_171218137.1">
    <property type="nucleotide sequence ID" value="NZ_JABEPP010000002.1"/>
</dbReference>
<evidence type="ECO:0000259" key="2">
    <source>
        <dbReference type="Pfam" id="PF05872"/>
    </source>
</evidence>
<feature type="region of interest" description="Disordered" evidence="1">
    <location>
        <begin position="541"/>
        <end position="578"/>
    </location>
</feature>
<gene>
    <name evidence="3" type="ORF">HJG44_09860</name>
</gene>
<dbReference type="InterPro" id="IPR051162">
    <property type="entry name" value="T4SS_component"/>
</dbReference>
<protein>
    <submittedName>
        <fullName evidence="3">DUF853 family protein</fullName>
    </submittedName>
</protein>
<feature type="domain" description="Helicase HerA-like C-terminal" evidence="2">
    <location>
        <begin position="11"/>
        <end position="530"/>
    </location>
</feature>
<organism evidence="3 4">
    <name type="scientific">Enterovirga aerilata</name>
    <dbReference type="NCBI Taxonomy" id="2730920"/>
    <lineage>
        <taxon>Bacteria</taxon>
        <taxon>Pseudomonadati</taxon>
        <taxon>Pseudomonadota</taxon>
        <taxon>Alphaproteobacteria</taxon>
        <taxon>Hyphomicrobiales</taxon>
        <taxon>Methylobacteriaceae</taxon>
        <taxon>Enterovirga</taxon>
    </lineage>
</organism>
<dbReference type="AlphaFoldDB" id="A0A849HYS9"/>
<proteinExistence type="predicted"/>
<evidence type="ECO:0000313" key="4">
    <source>
        <dbReference type="Proteomes" id="UP000564885"/>
    </source>
</evidence>